<keyword evidence="4 7" id="KW-0378">Hydrolase</keyword>
<evidence type="ECO:0000256" key="8">
    <source>
        <dbReference type="SAM" id="SignalP"/>
    </source>
</evidence>
<dbReference type="InterPro" id="IPR022398">
    <property type="entry name" value="Peptidase_S8_His-AS"/>
</dbReference>
<evidence type="ECO:0000259" key="9">
    <source>
        <dbReference type="PROSITE" id="PS51208"/>
    </source>
</evidence>
<evidence type="ECO:0000256" key="1">
    <source>
        <dbReference type="ARBA" id="ARBA00011073"/>
    </source>
</evidence>
<protein>
    <recommendedName>
        <fullName evidence="9">Autotransporter domain-containing protein</fullName>
    </recommendedName>
</protein>
<dbReference type="Pfam" id="PF12951">
    <property type="entry name" value="PATR"/>
    <property type="match status" value="1"/>
</dbReference>
<evidence type="ECO:0000256" key="4">
    <source>
        <dbReference type="ARBA" id="ARBA00022801"/>
    </source>
</evidence>
<dbReference type="InterPro" id="IPR023827">
    <property type="entry name" value="Peptidase_S8_Asp-AS"/>
</dbReference>
<dbReference type="PROSITE" id="PS00136">
    <property type="entry name" value="SUBTILASE_ASP"/>
    <property type="match status" value="1"/>
</dbReference>
<name>A0A2W5NCM3_RHOSU</name>
<dbReference type="Gene3D" id="2.40.128.130">
    <property type="entry name" value="Autotransporter beta-domain"/>
    <property type="match status" value="1"/>
</dbReference>
<evidence type="ECO:0000313" key="11">
    <source>
        <dbReference type="Proteomes" id="UP000249185"/>
    </source>
</evidence>
<dbReference type="SUPFAM" id="SSF52743">
    <property type="entry name" value="Subtilisin-like"/>
    <property type="match status" value="1"/>
</dbReference>
<accession>A0A2W5NCM3</accession>
<dbReference type="InterPro" id="IPR050131">
    <property type="entry name" value="Peptidase_S8_subtilisin-like"/>
</dbReference>
<keyword evidence="2 7" id="KW-0645">Protease</keyword>
<dbReference type="InterPro" id="IPR036852">
    <property type="entry name" value="Peptidase_S8/S53_dom_sf"/>
</dbReference>
<sequence>MRPTPLRRIAIRLLATSAFCAPAPLFAQSEPIAPVDDAEYRMNYGLGMTDALSANQAGFTGAGVTVAIVDSGLDVLHPEFAGRISEAARNFGGDQPPRDLNHAVDRDGTVAAHGTHVAGIIGAARDGVDREGNMQGVAYEATLLPLRAVGVTEADPGRDATNDAIRYAARQGAQVLNGSFGWPTLEKYTVDAEGNRADNPGYVEFDFTPIYGGVDGLADTYAALKTALDADVVMVFAAGNEYVDQPRASVRAGGDGGLPLLTPETIADGTFRLVRNSSAKGFDINDGSTYEWYEADDPEIADIDFSEFAGKMITVVAVGQNGQIASYSERCGEAAAWCLAAPGGDWAVDGDKGIVSTWQVAADTGANPLYKYDQGTSMAAPHVSGAAALVRQAFPYMDARQTIETILTTATEIGPGEIYGQGLLNVGAAVKGPMELRYQGVFDVDTGGATSTWSNAITGVGDLTKRGAGTLVLAGDNSYEGATTVLGGTLAVAGRVTSETRVRDGGVLAGTGTLGAVVAGAGGIVAPGAGEAGAGIGRLTVEGDFTQGAGSVYRADLDEGARGDADRIDVTGTATIDEGATLVLATPEEGDAPELGERYTLLTAAGGVDGTYGTLAGDLTEAPFVGYALGTDADALYVEFARNELAFAALAATPNARAAAGGAESLGAGDALYDEILYLDAETAAGAFSVLAGEIHASARTVLVNDGHFLRGAVTDRLRAAFDGVAAPAAPVFAFGPQGADYVPATTEQAVFWARGYGAKGRIEGDDVARVETSTGGFFLGADMPVGDRWRVGAVLGYDRVDFDESAASGKADNYQLGLYAGARWDRVAVRTGLAYATSKLDTDRSVDFGDVAETLTADYDARTFQAFGEVGYRVDTPAAALEPYAALAYLHLRTDGFDESGGAAALSAGAESSGTAFSTLGLRAARELALEGATARLRGEIGWRYAFGDVTPESRLAFAGGDAFDVTGAPIARNAALVAAGIDMEVNARATLGLAYQGQFASDAQENGVTATLAIRF</sequence>
<dbReference type="PANTHER" id="PTHR43806:SF11">
    <property type="entry name" value="CEREVISIN-RELATED"/>
    <property type="match status" value="1"/>
</dbReference>
<evidence type="ECO:0000256" key="7">
    <source>
        <dbReference type="PROSITE-ProRule" id="PRU01240"/>
    </source>
</evidence>
<dbReference type="Proteomes" id="UP000249185">
    <property type="component" value="Unassembled WGS sequence"/>
</dbReference>
<dbReference type="InterPro" id="IPR036709">
    <property type="entry name" value="Autotransporte_beta_dom_sf"/>
</dbReference>
<dbReference type="InterPro" id="IPR006315">
    <property type="entry name" value="OM_autotransptr_brl_dom"/>
</dbReference>
<dbReference type="InterPro" id="IPR000209">
    <property type="entry name" value="Peptidase_S8/S53_dom"/>
</dbReference>
<keyword evidence="5 7" id="KW-0720">Serine protease</keyword>
<evidence type="ECO:0000256" key="6">
    <source>
        <dbReference type="PIRSR" id="PIRSR615500-1"/>
    </source>
</evidence>
<dbReference type="GO" id="GO:0006508">
    <property type="term" value="P:proteolysis"/>
    <property type="evidence" value="ECO:0007669"/>
    <property type="project" value="UniProtKB-KW"/>
</dbReference>
<dbReference type="PROSITE" id="PS00137">
    <property type="entry name" value="SUBTILASE_HIS"/>
    <property type="match status" value="1"/>
</dbReference>
<dbReference type="Gene3D" id="3.40.50.200">
    <property type="entry name" value="Peptidase S8/S53 domain"/>
    <property type="match status" value="1"/>
</dbReference>
<dbReference type="NCBIfam" id="TIGR01414">
    <property type="entry name" value="autotrans_barl"/>
    <property type="match status" value="1"/>
</dbReference>
<evidence type="ECO:0000256" key="2">
    <source>
        <dbReference type="ARBA" id="ARBA00022670"/>
    </source>
</evidence>
<feature type="active site" description="Charge relay system" evidence="6 7">
    <location>
        <position position="377"/>
    </location>
</feature>
<dbReference type="PRINTS" id="PR00723">
    <property type="entry name" value="SUBTILISIN"/>
</dbReference>
<dbReference type="SMART" id="SM00869">
    <property type="entry name" value="Autotransporter"/>
    <property type="match status" value="1"/>
</dbReference>
<dbReference type="Pfam" id="PF03797">
    <property type="entry name" value="Autotransporter"/>
    <property type="match status" value="1"/>
</dbReference>
<dbReference type="InterPro" id="IPR005546">
    <property type="entry name" value="Autotransporte_beta"/>
</dbReference>
<comment type="similarity">
    <text evidence="1 7">Belongs to the peptidase S8 family.</text>
</comment>
<dbReference type="Pfam" id="PF00082">
    <property type="entry name" value="Peptidase_S8"/>
    <property type="match status" value="1"/>
</dbReference>
<feature type="active site" description="Charge relay system" evidence="6 7">
    <location>
        <position position="70"/>
    </location>
</feature>
<comment type="caution">
    <text evidence="10">The sequence shown here is derived from an EMBL/GenBank/DDBJ whole genome shotgun (WGS) entry which is preliminary data.</text>
</comment>
<feature type="chain" id="PRO_5015989837" description="Autotransporter domain-containing protein" evidence="8">
    <location>
        <begin position="28"/>
        <end position="1018"/>
    </location>
</feature>
<feature type="active site" description="Charge relay system" evidence="6 7">
    <location>
        <position position="113"/>
    </location>
</feature>
<feature type="signal peptide" evidence="8">
    <location>
        <begin position="1"/>
        <end position="27"/>
    </location>
</feature>
<dbReference type="PROSITE" id="PS51892">
    <property type="entry name" value="SUBTILASE"/>
    <property type="match status" value="1"/>
</dbReference>
<evidence type="ECO:0000256" key="3">
    <source>
        <dbReference type="ARBA" id="ARBA00022729"/>
    </source>
</evidence>
<dbReference type="CDD" id="cd04848">
    <property type="entry name" value="Peptidases_S8_Autotransporter_serine_protease_like"/>
    <property type="match status" value="1"/>
</dbReference>
<dbReference type="SUPFAM" id="SSF103515">
    <property type="entry name" value="Autotransporter"/>
    <property type="match status" value="1"/>
</dbReference>
<dbReference type="EMBL" id="QFPW01000003">
    <property type="protein sequence ID" value="PZQ50834.1"/>
    <property type="molecule type" value="Genomic_DNA"/>
</dbReference>
<dbReference type="GO" id="GO:0019867">
    <property type="term" value="C:outer membrane"/>
    <property type="evidence" value="ECO:0007669"/>
    <property type="project" value="InterPro"/>
</dbReference>
<dbReference type="InterPro" id="IPR013425">
    <property type="entry name" value="Autotrns_rpt"/>
</dbReference>
<dbReference type="PANTHER" id="PTHR43806">
    <property type="entry name" value="PEPTIDASE S8"/>
    <property type="match status" value="1"/>
</dbReference>
<organism evidence="10 11">
    <name type="scientific">Rhodovulum sulfidophilum</name>
    <name type="common">Rhodobacter sulfidophilus</name>
    <dbReference type="NCBI Taxonomy" id="35806"/>
    <lineage>
        <taxon>Bacteria</taxon>
        <taxon>Pseudomonadati</taxon>
        <taxon>Pseudomonadota</taxon>
        <taxon>Alphaproteobacteria</taxon>
        <taxon>Rhodobacterales</taxon>
        <taxon>Paracoccaceae</taxon>
        <taxon>Rhodovulum</taxon>
    </lineage>
</organism>
<feature type="domain" description="Autotransporter" evidence="9">
    <location>
        <begin position="745"/>
        <end position="1018"/>
    </location>
</feature>
<proteinExistence type="inferred from homology"/>
<keyword evidence="3 8" id="KW-0732">Signal</keyword>
<evidence type="ECO:0000256" key="5">
    <source>
        <dbReference type="ARBA" id="ARBA00022825"/>
    </source>
</evidence>
<evidence type="ECO:0000313" key="10">
    <source>
        <dbReference type="EMBL" id="PZQ50834.1"/>
    </source>
</evidence>
<reference evidence="10 11" key="1">
    <citation type="submission" date="2017-08" db="EMBL/GenBank/DDBJ databases">
        <title>Infants hospitalized years apart are colonized by the same room-sourced microbial strains.</title>
        <authorList>
            <person name="Brooks B."/>
            <person name="Olm M.R."/>
            <person name="Firek B.A."/>
            <person name="Baker R."/>
            <person name="Thomas B.C."/>
            <person name="Morowitz M.J."/>
            <person name="Banfield J.F."/>
        </authorList>
    </citation>
    <scope>NUCLEOTIDE SEQUENCE [LARGE SCALE GENOMIC DNA]</scope>
    <source>
        <strain evidence="10">S2_005_002_R2_34</strain>
    </source>
</reference>
<dbReference type="PROSITE" id="PS00138">
    <property type="entry name" value="SUBTILASE_SER"/>
    <property type="match status" value="1"/>
</dbReference>
<dbReference type="GO" id="GO:0004252">
    <property type="term" value="F:serine-type endopeptidase activity"/>
    <property type="evidence" value="ECO:0007669"/>
    <property type="project" value="UniProtKB-UniRule"/>
</dbReference>
<dbReference type="InterPro" id="IPR015500">
    <property type="entry name" value="Peptidase_S8_subtilisin-rel"/>
</dbReference>
<dbReference type="InterPro" id="IPR023828">
    <property type="entry name" value="Peptidase_S8_Ser-AS"/>
</dbReference>
<dbReference type="InterPro" id="IPR034061">
    <property type="entry name" value="Peptidases_S8_Autotransporter"/>
</dbReference>
<gene>
    <name evidence="10" type="ORF">DI556_06885</name>
</gene>
<dbReference type="PROSITE" id="PS51208">
    <property type="entry name" value="AUTOTRANSPORTER"/>
    <property type="match status" value="1"/>
</dbReference>
<dbReference type="NCBIfam" id="TIGR02601">
    <property type="entry name" value="autotrns_rpt"/>
    <property type="match status" value="1"/>
</dbReference>
<dbReference type="AlphaFoldDB" id="A0A2W5NCM3"/>